<organism evidence="3 4">
    <name type="scientific">Candidatus Synechococcus calcipolaris G9</name>
    <dbReference type="NCBI Taxonomy" id="1497997"/>
    <lineage>
        <taxon>Bacteria</taxon>
        <taxon>Bacillati</taxon>
        <taxon>Cyanobacteriota</taxon>
        <taxon>Cyanophyceae</taxon>
        <taxon>Synechococcales</taxon>
        <taxon>Synechococcaceae</taxon>
        <taxon>Synechococcus</taxon>
    </lineage>
</organism>
<dbReference type="Pfam" id="PF13229">
    <property type="entry name" value="Beta_helix"/>
    <property type="match status" value="1"/>
</dbReference>
<keyword evidence="4" id="KW-1185">Reference proteome</keyword>
<reference evidence="3" key="1">
    <citation type="journal article" date="2022" name="Genome Biol. Evol.">
        <title>A New Gene Family Diagnostic for Intracellular Biomineralization of Amorphous Ca Carbonates by Cyanobacteria.</title>
        <authorList>
            <person name="Benzerara K."/>
            <person name="Duprat E."/>
            <person name="Bitard-Feildel T."/>
            <person name="Caumes G."/>
            <person name="Cassier-Chauvat C."/>
            <person name="Chauvat F."/>
            <person name="Dezi M."/>
            <person name="Diop S.I."/>
            <person name="Gaschignard G."/>
            <person name="Gorgen S."/>
            <person name="Gugger M."/>
            <person name="Lopez-Garcia P."/>
            <person name="Millet M."/>
            <person name="Skouri-Panet F."/>
            <person name="Moreira D."/>
            <person name="Callebaut I."/>
        </authorList>
    </citation>
    <scope>NUCLEOTIDE SEQUENCE</scope>
    <source>
        <strain evidence="3">G9</strain>
    </source>
</reference>
<dbReference type="PANTHER" id="PTHR36453:SF1">
    <property type="entry name" value="RIGHT HANDED BETA HELIX DOMAIN-CONTAINING PROTEIN"/>
    <property type="match status" value="1"/>
</dbReference>
<keyword evidence="1" id="KW-1133">Transmembrane helix</keyword>
<accession>A0ABT6EXM9</accession>
<keyword evidence="1" id="KW-0812">Transmembrane</keyword>
<feature type="domain" description="Right handed beta helix" evidence="2">
    <location>
        <begin position="264"/>
        <end position="418"/>
    </location>
</feature>
<reference evidence="3" key="2">
    <citation type="submission" date="2022-01" db="EMBL/GenBank/DDBJ databases">
        <authorList>
            <person name="Zivanovic Y."/>
            <person name="Moreira D."/>
            <person name="Lopez-Garcia P."/>
        </authorList>
    </citation>
    <scope>NUCLEOTIDE SEQUENCE</scope>
    <source>
        <strain evidence="3">G9</strain>
    </source>
</reference>
<dbReference type="EMBL" id="JAKKUT010000002">
    <property type="protein sequence ID" value="MDG2990259.1"/>
    <property type="molecule type" value="Genomic_DNA"/>
</dbReference>
<gene>
    <name evidence="3" type="ORF">L3556_04815</name>
</gene>
<evidence type="ECO:0000313" key="3">
    <source>
        <dbReference type="EMBL" id="MDG2990259.1"/>
    </source>
</evidence>
<evidence type="ECO:0000313" key="4">
    <source>
        <dbReference type="Proteomes" id="UP001154265"/>
    </source>
</evidence>
<dbReference type="InterPro" id="IPR012334">
    <property type="entry name" value="Pectin_lyas_fold"/>
</dbReference>
<dbReference type="Gene3D" id="2.160.20.10">
    <property type="entry name" value="Single-stranded right-handed beta-helix, Pectin lyase-like"/>
    <property type="match status" value="2"/>
</dbReference>
<keyword evidence="1" id="KW-0472">Membrane</keyword>
<dbReference type="RefSeq" id="WP_277866172.1">
    <property type="nucleotide sequence ID" value="NZ_JAKKUT010000002.1"/>
</dbReference>
<proteinExistence type="predicted"/>
<dbReference type="SUPFAM" id="SSF51126">
    <property type="entry name" value="Pectin lyase-like"/>
    <property type="match status" value="1"/>
</dbReference>
<dbReference type="InterPro" id="IPR011050">
    <property type="entry name" value="Pectin_lyase_fold/virulence"/>
</dbReference>
<comment type="caution">
    <text evidence="3">The sequence shown here is derived from an EMBL/GenBank/DDBJ whole genome shotgun (WGS) entry which is preliminary data.</text>
</comment>
<dbReference type="Proteomes" id="UP001154265">
    <property type="component" value="Unassembled WGS sequence"/>
</dbReference>
<dbReference type="SMART" id="SM00710">
    <property type="entry name" value="PbH1"/>
    <property type="match status" value="6"/>
</dbReference>
<feature type="transmembrane region" description="Helical" evidence="1">
    <location>
        <begin position="12"/>
        <end position="31"/>
    </location>
</feature>
<dbReference type="InterPro" id="IPR006626">
    <property type="entry name" value="PbH1"/>
</dbReference>
<dbReference type="InterPro" id="IPR039448">
    <property type="entry name" value="Beta_helix"/>
</dbReference>
<protein>
    <submittedName>
        <fullName evidence="3">Right-handed parallel beta-helix repeat-containing protein</fullName>
    </submittedName>
</protein>
<dbReference type="PANTHER" id="PTHR36453">
    <property type="entry name" value="SECRETED PROTEIN-RELATED"/>
    <property type="match status" value="1"/>
</dbReference>
<sequence>MVWRPEELQRVIGAARFISLAIAALVILLSIPRQGLPQPVLPMSTPVILYVDPQDTPPPSSTVGSREAPFVRLQDALNYAQEHPDLPHEIRLGPGIYREELNLQGQTNVAMAPLTIRAITPGTVILSGAEPWQDWRQDMAGTTPTSALFVHPWPYDWGFSGNPWTEFDIELAEIVQRGEMVWQDSKLVQQYLSLEALSQGTTVMGFYVDEEGDRLYLRLPLGMDPATAHLEVTTQDRGMVIDQMQNVTLEGLRFEHYGGTFTAALVIRNAKNIRIQNCTFAENNWGGLAVNHSQQVQIHHSQFRHNGLRGLGGWRIQDLTVQDVETRENNWRGAWGEFYDWDAGEKFFYLRRAHFDHYRAIANQATGLWLDTDNQEVLVENSQLNDNKVGGLFLEASAGPITVQNCIIANNHQVAPNYLQTPGVFGWAAQNVTLKNNVIIDNDFAQVGVRDLSDRQITVPETGETQTLVSQDWHLENNWILSTQANSFLLITLNAQPFLDTLKERNNYWFSPGDRPIRIEDQSLTLSDWQNQVSLDSLAN</sequence>
<evidence type="ECO:0000259" key="2">
    <source>
        <dbReference type="Pfam" id="PF13229"/>
    </source>
</evidence>
<evidence type="ECO:0000256" key="1">
    <source>
        <dbReference type="SAM" id="Phobius"/>
    </source>
</evidence>
<name>A0ABT6EXM9_9SYNE</name>